<sequence length="253" mass="26262">MAFAQSLMQFGSDLSWPAYLGMGVMVAAGAWLQGIGGLGYAMFCAPIAALLFPVLVPGPLLAIGGPLALLAYLRERPAMDWRVAGATVAGRVAGTMLAAVFLVWFSARTLSLLFALLILAGVALSLIGWRARPSLPNLAAAGVASGLMGTITAAGGPPYAVAMQSLRPATVRATLGMVFLVGTIVSLAALSWAGRMNAAQWWISAALLPWMCAGFWLSTPMARRFSQQKIRRYLLAVATLGAAGVLARVALGG</sequence>
<evidence type="ECO:0000256" key="7">
    <source>
        <dbReference type="ARBA" id="ARBA00023136"/>
    </source>
</evidence>
<reference evidence="10" key="1">
    <citation type="submission" date="2017-05" db="EMBL/GenBank/DDBJ databases">
        <title>Complete and WGS of Bordetella genogroups.</title>
        <authorList>
            <person name="Spilker T."/>
            <person name="Lipuma J."/>
        </authorList>
    </citation>
    <scope>NUCLEOTIDE SEQUENCE [LARGE SCALE GENOMIC DNA]</scope>
    <source>
        <strain evidence="10">AU8256</strain>
    </source>
</reference>
<gene>
    <name evidence="9" type="ORF">CAL24_16340</name>
</gene>
<keyword evidence="10" id="KW-1185">Reference proteome</keyword>
<feature type="transmembrane region" description="Helical" evidence="8">
    <location>
        <begin position="173"/>
        <end position="193"/>
    </location>
</feature>
<dbReference type="PANTHER" id="PTHR30269:SF37">
    <property type="entry name" value="MEMBRANE TRANSPORTER PROTEIN"/>
    <property type="match status" value="1"/>
</dbReference>
<dbReference type="EMBL" id="NEVT01000006">
    <property type="protein sequence ID" value="OZI76669.1"/>
    <property type="molecule type" value="Genomic_DNA"/>
</dbReference>
<evidence type="ECO:0000256" key="8">
    <source>
        <dbReference type="RuleBase" id="RU363041"/>
    </source>
</evidence>
<feature type="transmembrane region" description="Helical" evidence="8">
    <location>
        <begin position="112"/>
        <end position="132"/>
    </location>
</feature>
<comment type="subcellular location">
    <subcellularLocation>
        <location evidence="1 8">Cell membrane</location>
        <topology evidence="1 8">Multi-pass membrane protein</topology>
    </subcellularLocation>
</comment>
<keyword evidence="5 8" id="KW-0812">Transmembrane</keyword>
<comment type="caution">
    <text evidence="9">The sequence shown here is derived from an EMBL/GenBank/DDBJ whole genome shotgun (WGS) entry which is preliminary data.</text>
</comment>
<keyword evidence="3" id="KW-0813">Transport</keyword>
<dbReference type="PANTHER" id="PTHR30269">
    <property type="entry name" value="TRANSMEMBRANE PROTEIN YFCA"/>
    <property type="match status" value="1"/>
</dbReference>
<keyword evidence="6 8" id="KW-1133">Transmembrane helix</keyword>
<feature type="transmembrane region" description="Helical" evidence="8">
    <location>
        <begin position="230"/>
        <end position="251"/>
    </location>
</feature>
<name>A0A261VRJ0_9BORD</name>
<feature type="transmembrane region" description="Helical" evidence="8">
    <location>
        <begin position="20"/>
        <end position="43"/>
    </location>
</feature>
<evidence type="ECO:0000256" key="4">
    <source>
        <dbReference type="ARBA" id="ARBA00022475"/>
    </source>
</evidence>
<evidence type="ECO:0000256" key="5">
    <source>
        <dbReference type="ARBA" id="ARBA00022692"/>
    </source>
</evidence>
<evidence type="ECO:0000256" key="2">
    <source>
        <dbReference type="ARBA" id="ARBA00009142"/>
    </source>
</evidence>
<dbReference type="Pfam" id="PF01925">
    <property type="entry name" value="TauE"/>
    <property type="match status" value="1"/>
</dbReference>
<evidence type="ECO:0000313" key="10">
    <source>
        <dbReference type="Proteomes" id="UP000215633"/>
    </source>
</evidence>
<dbReference type="GO" id="GO:0005886">
    <property type="term" value="C:plasma membrane"/>
    <property type="evidence" value="ECO:0007669"/>
    <property type="project" value="UniProtKB-SubCell"/>
</dbReference>
<evidence type="ECO:0000313" key="9">
    <source>
        <dbReference type="EMBL" id="OZI76669.1"/>
    </source>
</evidence>
<accession>A0A261VRJ0</accession>
<evidence type="ECO:0000256" key="1">
    <source>
        <dbReference type="ARBA" id="ARBA00004651"/>
    </source>
</evidence>
<dbReference type="RefSeq" id="WP_028353269.1">
    <property type="nucleotide sequence ID" value="NZ_NEVT01000006.1"/>
</dbReference>
<keyword evidence="4 8" id="KW-1003">Cell membrane</keyword>
<keyword evidence="7 8" id="KW-0472">Membrane</keyword>
<dbReference type="InterPro" id="IPR002781">
    <property type="entry name" value="TM_pro_TauE-like"/>
</dbReference>
<feature type="transmembrane region" description="Helical" evidence="8">
    <location>
        <begin position="50"/>
        <end position="72"/>
    </location>
</feature>
<feature type="transmembrane region" description="Helical" evidence="8">
    <location>
        <begin position="199"/>
        <end position="218"/>
    </location>
</feature>
<dbReference type="Proteomes" id="UP000215633">
    <property type="component" value="Unassembled WGS sequence"/>
</dbReference>
<proteinExistence type="inferred from homology"/>
<evidence type="ECO:0000256" key="6">
    <source>
        <dbReference type="ARBA" id="ARBA00022989"/>
    </source>
</evidence>
<dbReference type="AlphaFoldDB" id="A0A261VRJ0"/>
<organism evidence="9 10">
    <name type="scientific">Bordetella genomosp. 2</name>
    <dbReference type="NCBI Taxonomy" id="1983456"/>
    <lineage>
        <taxon>Bacteria</taxon>
        <taxon>Pseudomonadati</taxon>
        <taxon>Pseudomonadota</taxon>
        <taxon>Betaproteobacteria</taxon>
        <taxon>Burkholderiales</taxon>
        <taxon>Alcaligenaceae</taxon>
        <taxon>Bordetella</taxon>
    </lineage>
</organism>
<protein>
    <recommendedName>
        <fullName evidence="8">Probable membrane transporter protein</fullName>
    </recommendedName>
</protein>
<dbReference type="InterPro" id="IPR052017">
    <property type="entry name" value="TSUP"/>
</dbReference>
<comment type="similarity">
    <text evidence="2 8">Belongs to the 4-toluene sulfonate uptake permease (TSUP) (TC 2.A.102) family.</text>
</comment>
<evidence type="ECO:0000256" key="3">
    <source>
        <dbReference type="ARBA" id="ARBA00022448"/>
    </source>
</evidence>
<feature type="transmembrane region" description="Helical" evidence="8">
    <location>
        <begin position="138"/>
        <end position="161"/>
    </location>
</feature>
<feature type="transmembrane region" description="Helical" evidence="8">
    <location>
        <begin position="84"/>
        <end position="105"/>
    </location>
</feature>